<dbReference type="InterPro" id="IPR036397">
    <property type="entry name" value="RNaseH_sf"/>
</dbReference>
<sequence length="496" mass="56568">MVDLNEDQISSWRAIKVALTSLPVLKQFNFGSIVVIDCDASKVATGGVLLQPHPYKGNTRNDDKPLLSSSQTALYPVAYMIHKFSPTQQKYSTQERELLAVILFLQHWRYWIQGANIVVRTDLESLARYCTKIDVTPRILRFLDVIEHYDPHIVYRKGVTNFFPDYLSRPPFSSSLDADEVYPVQIDNDPDITEDEIDQIYQQFFFALNNHSELPIRLARFKNDFIVRSNSLYFIENKFLKEELDYDALLHQAISLHHWIGHATAGILIAELQLVSVVNQCSPPNIPSLPLQHFPPAQPLQRWGIDFTGPIAGYKMLNAVDYATGYGISQLYHPVDHATIINFIKNLIYTFGTPAELISDNGASFLAYETRQFLDHYKIRYHQTTPYHPRTNGRCEKLNGVIKKILSNILMAAVGLTAEEALKKALLIYNTRPSENGYSQFLLFGVAQNLSNPAPTTFFYTREETQDETKALTKDLASRKKEIKDMIRNSVNSVKA</sequence>
<keyword evidence="2" id="KW-0548">Nucleotidyltransferase</keyword>
<dbReference type="GO" id="GO:0016787">
    <property type="term" value="F:hydrolase activity"/>
    <property type="evidence" value="ECO:0007669"/>
    <property type="project" value="UniProtKB-KW"/>
</dbReference>
<feature type="domain" description="Integrase catalytic" evidence="8">
    <location>
        <begin position="295"/>
        <end position="463"/>
    </location>
</feature>
<dbReference type="CDD" id="cd09274">
    <property type="entry name" value="RNase_HI_RT_Ty3"/>
    <property type="match status" value="1"/>
</dbReference>
<dbReference type="Pfam" id="PF17917">
    <property type="entry name" value="RT_RNaseH"/>
    <property type="match status" value="1"/>
</dbReference>
<dbReference type="InterPro" id="IPR012337">
    <property type="entry name" value="RNaseH-like_sf"/>
</dbReference>
<keyword evidence="1" id="KW-0808">Transferase</keyword>
<dbReference type="GO" id="GO:0015074">
    <property type="term" value="P:DNA integration"/>
    <property type="evidence" value="ECO:0007669"/>
    <property type="project" value="InterPro"/>
</dbReference>
<evidence type="ECO:0000256" key="2">
    <source>
        <dbReference type="ARBA" id="ARBA00022695"/>
    </source>
</evidence>
<name>A0A420J7H5_9PEZI</name>
<organism evidence="9 10">
    <name type="scientific">Golovinomyces cichoracearum</name>
    <dbReference type="NCBI Taxonomy" id="62708"/>
    <lineage>
        <taxon>Eukaryota</taxon>
        <taxon>Fungi</taxon>
        <taxon>Dikarya</taxon>
        <taxon>Ascomycota</taxon>
        <taxon>Pezizomycotina</taxon>
        <taxon>Leotiomycetes</taxon>
        <taxon>Erysiphales</taxon>
        <taxon>Erysiphaceae</taxon>
        <taxon>Golovinomyces</taxon>
    </lineage>
</organism>
<evidence type="ECO:0000256" key="4">
    <source>
        <dbReference type="ARBA" id="ARBA00022759"/>
    </source>
</evidence>
<protein>
    <submittedName>
        <fullName evidence="9">Transposon Tf2-9 polyprotein</fullName>
    </submittedName>
</protein>
<proteinExistence type="predicted"/>
<evidence type="ECO:0000259" key="8">
    <source>
        <dbReference type="PROSITE" id="PS50994"/>
    </source>
</evidence>
<dbReference type="Gene3D" id="3.30.420.10">
    <property type="entry name" value="Ribonuclease H-like superfamily/Ribonuclease H"/>
    <property type="match status" value="1"/>
</dbReference>
<dbReference type="SUPFAM" id="SSF56672">
    <property type="entry name" value="DNA/RNA polymerases"/>
    <property type="match status" value="1"/>
</dbReference>
<dbReference type="GO" id="GO:0004519">
    <property type="term" value="F:endonuclease activity"/>
    <property type="evidence" value="ECO:0007669"/>
    <property type="project" value="UniProtKB-KW"/>
</dbReference>
<keyword evidence="3" id="KW-0540">Nuclease</keyword>
<dbReference type="GO" id="GO:0003964">
    <property type="term" value="F:RNA-directed DNA polymerase activity"/>
    <property type="evidence" value="ECO:0007669"/>
    <property type="project" value="UniProtKB-KW"/>
</dbReference>
<evidence type="ECO:0000313" key="10">
    <source>
        <dbReference type="Proteomes" id="UP000285326"/>
    </source>
</evidence>
<dbReference type="InterPro" id="IPR043502">
    <property type="entry name" value="DNA/RNA_pol_sf"/>
</dbReference>
<evidence type="ECO:0000313" key="9">
    <source>
        <dbReference type="EMBL" id="RKF82740.1"/>
    </source>
</evidence>
<dbReference type="InterPro" id="IPR001584">
    <property type="entry name" value="Integrase_cat-core"/>
</dbReference>
<dbReference type="InterPro" id="IPR041373">
    <property type="entry name" value="RT_RNaseH"/>
</dbReference>
<evidence type="ECO:0000256" key="1">
    <source>
        <dbReference type="ARBA" id="ARBA00022679"/>
    </source>
</evidence>
<keyword evidence="7" id="KW-0695">RNA-directed DNA polymerase</keyword>
<dbReference type="PROSITE" id="PS50994">
    <property type="entry name" value="INTEGRASE"/>
    <property type="match status" value="1"/>
</dbReference>
<keyword evidence="6" id="KW-0694">RNA-binding</keyword>
<dbReference type="GO" id="GO:0005634">
    <property type="term" value="C:nucleus"/>
    <property type="evidence" value="ECO:0007669"/>
    <property type="project" value="UniProtKB-ARBA"/>
</dbReference>
<accession>A0A420J7H5</accession>
<dbReference type="AlphaFoldDB" id="A0A420J7H5"/>
<reference evidence="9 10" key="1">
    <citation type="journal article" date="2018" name="BMC Genomics">
        <title>Comparative genome analyses reveal sequence features reflecting distinct modes of host-adaptation between dicot and monocot powdery mildew.</title>
        <authorList>
            <person name="Wu Y."/>
            <person name="Ma X."/>
            <person name="Pan Z."/>
            <person name="Kale S.D."/>
            <person name="Song Y."/>
            <person name="King H."/>
            <person name="Zhang Q."/>
            <person name="Presley C."/>
            <person name="Deng X."/>
            <person name="Wei C.I."/>
            <person name="Xiao S."/>
        </authorList>
    </citation>
    <scope>NUCLEOTIDE SEQUENCE [LARGE SCALE GENOMIC DNA]</scope>
    <source>
        <strain evidence="9">UMSG1</strain>
    </source>
</reference>
<dbReference type="SUPFAM" id="SSF53098">
    <property type="entry name" value="Ribonuclease H-like"/>
    <property type="match status" value="1"/>
</dbReference>
<evidence type="ECO:0000256" key="5">
    <source>
        <dbReference type="ARBA" id="ARBA00022801"/>
    </source>
</evidence>
<dbReference type="Proteomes" id="UP000285326">
    <property type="component" value="Unassembled WGS sequence"/>
</dbReference>
<dbReference type="Pfam" id="PF00665">
    <property type="entry name" value="rve"/>
    <property type="match status" value="1"/>
</dbReference>
<evidence type="ECO:0000256" key="6">
    <source>
        <dbReference type="ARBA" id="ARBA00022884"/>
    </source>
</evidence>
<dbReference type="PANTHER" id="PTHR37984:SF5">
    <property type="entry name" value="PROTEIN NYNRIN-LIKE"/>
    <property type="match status" value="1"/>
</dbReference>
<keyword evidence="5" id="KW-0378">Hydrolase</keyword>
<dbReference type="GO" id="GO:0003723">
    <property type="term" value="F:RNA binding"/>
    <property type="evidence" value="ECO:0007669"/>
    <property type="project" value="UniProtKB-KW"/>
</dbReference>
<dbReference type="EMBL" id="MCBS01016831">
    <property type="protein sequence ID" value="RKF82740.1"/>
    <property type="molecule type" value="Genomic_DNA"/>
</dbReference>
<gene>
    <name evidence="9" type="ORF">GcM1_168012</name>
</gene>
<comment type="caution">
    <text evidence="9">The sequence shown here is derived from an EMBL/GenBank/DDBJ whole genome shotgun (WGS) entry which is preliminary data.</text>
</comment>
<evidence type="ECO:0000256" key="7">
    <source>
        <dbReference type="ARBA" id="ARBA00022918"/>
    </source>
</evidence>
<evidence type="ECO:0000256" key="3">
    <source>
        <dbReference type="ARBA" id="ARBA00022722"/>
    </source>
</evidence>
<keyword evidence="4" id="KW-0255">Endonuclease</keyword>
<dbReference type="PANTHER" id="PTHR37984">
    <property type="entry name" value="PROTEIN CBG26694"/>
    <property type="match status" value="1"/>
</dbReference>
<dbReference type="InterPro" id="IPR050951">
    <property type="entry name" value="Retrovirus_Pol_polyprotein"/>
</dbReference>